<organism evidence="1 2">
    <name type="scientific">Corchorus olitorius</name>
    <dbReference type="NCBI Taxonomy" id="93759"/>
    <lineage>
        <taxon>Eukaryota</taxon>
        <taxon>Viridiplantae</taxon>
        <taxon>Streptophyta</taxon>
        <taxon>Embryophyta</taxon>
        <taxon>Tracheophyta</taxon>
        <taxon>Spermatophyta</taxon>
        <taxon>Magnoliopsida</taxon>
        <taxon>eudicotyledons</taxon>
        <taxon>Gunneridae</taxon>
        <taxon>Pentapetalae</taxon>
        <taxon>rosids</taxon>
        <taxon>malvids</taxon>
        <taxon>Malvales</taxon>
        <taxon>Malvaceae</taxon>
        <taxon>Grewioideae</taxon>
        <taxon>Apeibeae</taxon>
        <taxon>Corchorus</taxon>
    </lineage>
</organism>
<dbReference type="Proteomes" id="UP000187203">
    <property type="component" value="Unassembled WGS sequence"/>
</dbReference>
<dbReference type="EMBL" id="AWUE01023749">
    <property type="protein sequence ID" value="OMO52828.1"/>
    <property type="molecule type" value="Genomic_DNA"/>
</dbReference>
<dbReference type="AlphaFoldDB" id="A0A1R3G406"/>
<sequence>MASRSKRLLPPTAFSSLEIATTEERFPNQMKIS</sequence>
<reference evidence="2" key="1">
    <citation type="submission" date="2013-09" db="EMBL/GenBank/DDBJ databases">
        <title>Corchorus olitorius genome sequencing.</title>
        <authorList>
            <person name="Alam M."/>
            <person name="Haque M.S."/>
            <person name="Islam M.S."/>
            <person name="Emdad E.M."/>
            <person name="Islam M.M."/>
            <person name="Ahmed B."/>
            <person name="Halim A."/>
            <person name="Hossen Q.M.M."/>
            <person name="Hossain M.Z."/>
            <person name="Ahmed R."/>
            <person name="Khan M.M."/>
            <person name="Islam R."/>
            <person name="Rashid M.M."/>
            <person name="Khan S.A."/>
            <person name="Rahman M.S."/>
            <person name="Alam M."/>
            <person name="Yahiya A.S."/>
            <person name="Khan M.S."/>
            <person name="Azam M.S."/>
            <person name="Haque T."/>
            <person name="Lashkar M.Z.H."/>
            <person name="Akhand A.I."/>
            <person name="Morshed G."/>
            <person name="Roy S."/>
            <person name="Uddin K.S."/>
            <person name="Rabeya T."/>
            <person name="Hossain A.S."/>
            <person name="Chowdhury A."/>
            <person name="Snigdha A.R."/>
            <person name="Mortoza M.S."/>
            <person name="Matin S.A."/>
            <person name="Hoque S.M.E."/>
            <person name="Islam M.K."/>
            <person name="Roy D.K."/>
            <person name="Haider R."/>
            <person name="Moosa M.M."/>
            <person name="Elias S.M."/>
            <person name="Hasan A.M."/>
            <person name="Jahan S."/>
            <person name="Shafiuddin M."/>
            <person name="Mahmood N."/>
            <person name="Shommy N.S."/>
        </authorList>
    </citation>
    <scope>NUCLEOTIDE SEQUENCE [LARGE SCALE GENOMIC DNA]</scope>
    <source>
        <strain evidence="2">cv. O-4</strain>
    </source>
</reference>
<evidence type="ECO:0000313" key="1">
    <source>
        <dbReference type="EMBL" id="OMO52828.1"/>
    </source>
</evidence>
<name>A0A1R3G406_9ROSI</name>
<protein>
    <submittedName>
        <fullName evidence="1">Uncharacterized protein</fullName>
    </submittedName>
</protein>
<accession>A0A1R3G406</accession>
<proteinExistence type="predicted"/>
<dbReference type="OrthoDB" id="10294089at2759"/>
<keyword evidence="2" id="KW-1185">Reference proteome</keyword>
<gene>
    <name evidence="1" type="ORF">COLO4_36943</name>
</gene>
<evidence type="ECO:0000313" key="2">
    <source>
        <dbReference type="Proteomes" id="UP000187203"/>
    </source>
</evidence>
<comment type="caution">
    <text evidence="1">The sequence shown here is derived from an EMBL/GenBank/DDBJ whole genome shotgun (WGS) entry which is preliminary data.</text>
</comment>